<protein>
    <submittedName>
        <fullName evidence="2">Uncharacterized protein</fullName>
    </submittedName>
</protein>
<evidence type="ECO:0000313" key="3">
    <source>
        <dbReference type="Proteomes" id="UP000663866"/>
    </source>
</evidence>
<feature type="region of interest" description="Disordered" evidence="1">
    <location>
        <begin position="1"/>
        <end position="71"/>
    </location>
</feature>
<feature type="compositionally biased region" description="Low complexity" evidence="1">
    <location>
        <begin position="215"/>
        <end position="224"/>
    </location>
</feature>
<feature type="compositionally biased region" description="Polar residues" evidence="1">
    <location>
        <begin position="1"/>
        <end position="10"/>
    </location>
</feature>
<reference evidence="2" key="1">
    <citation type="submission" date="2021-02" db="EMBL/GenBank/DDBJ databases">
        <authorList>
            <person name="Nowell W R."/>
        </authorList>
    </citation>
    <scope>NUCLEOTIDE SEQUENCE</scope>
</reference>
<proteinExistence type="predicted"/>
<feature type="compositionally biased region" description="Basic residues" evidence="1">
    <location>
        <begin position="13"/>
        <end position="25"/>
    </location>
</feature>
<evidence type="ECO:0000256" key="1">
    <source>
        <dbReference type="SAM" id="MobiDB-lite"/>
    </source>
</evidence>
<keyword evidence="3" id="KW-1185">Reference proteome</keyword>
<feature type="compositionally biased region" description="Polar residues" evidence="1">
    <location>
        <begin position="225"/>
        <end position="253"/>
    </location>
</feature>
<feature type="compositionally biased region" description="Polar residues" evidence="1">
    <location>
        <begin position="102"/>
        <end position="111"/>
    </location>
</feature>
<feature type="compositionally biased region" description="Polar residues" evidence="1">
    <location>
        <begin position="272"/>
        <end position="285"/>
    </location>
</feature>
<feature type="region of interest" description="Disordered" evidence="1">
    <location>
        <begin position="272"/>
        <end position="291"/>
    </location>
</feature>
<organism evidence="2 3">
    <name type="scientific">Rotaria magnacalcarata</name>
    <dbReference type="NCBI Taxonomy" id="392030"/>
    <lineage>
        <taxon>Eukaryota</taxon>
        <taxon>Metazoa</taxon>
        <taxon>Spiralia</taxon>
        <taxon>Gnathifera</taxon>
        <taxon>Rotifera</taxon>
        <taxon>Eurotatoria</taxon>
        <taxon>Bdelloidea</taxon>
        <taxon>Philodinida</taxon>
        <taxon>Philodinidae</taxon>
        <taxon>Rotaria</taxon>
    </lineage>
</organism>
<feature type="non-terminal residue" evidence="2">
    <location>
        <position position="331"/>
    </location>
</feature>
<comment type="caution">
    <text evidence="2">The sequence shown here is derived from an EMBL/GenBank/DDBJ whole genome shotgun (WGS) entry which is preliminary data.</text>
</comment>
<accession>A0A819IM45</accession>
<dbReference type="AlphaFoldDB" id="A0A819IM45"/>
<name>A0A819IM45_9BILA</name>
<feature type="region of interest" description="Disordered" evidence="1">
    <location>
        <begin position="96"/>
        <end position="125"/>
    </location>
</feature>
<sequence length="331" mass="36496">MDEGSTTIALTNRLRKRSISSHRHSKSDTDGHTSLIKTKIQKIDGQYRASPTCPITNEEDEQTHSSDDQDEPLIVATVPPLVQDSSNYRVRQDIYDDETGDDQQSNSSSLDYSPIPESEPALPVQSPIKSTITITPKSNQFFNESGNETIHETSVDIPTMATKRSTCLLSGENIQETSVTIEESIPERTKATKNLNSYKTSEASNSSCAISIDQNQTNDTTSQTASPSLSTNDDATRKPTTSTDAIVSTNKQSQNINDQSKVNVRLKKIPPSTQMKKNNIPSTNSKTHKLVEQKPIKKCIPIQKETVITTKKLTPTIPPKKPIKMSTNKLP</sequence>
<dbReference type="EMBL" id="CAJOBG010001303">
    <property type="protein sequence ID" value="CAF3915475.1"/>
    <property type="molecule type" value="Genomic_DNA"/>
</dbReference>
<evidence type="ECO:0000313" key="2">
    <source>
        <dbReference type="EMBL" id="CAF3915475.1"/>
    </source>
</evidence>
<dbReference type="Proteomes" id="UP000663866">
    <property type="component" value="Unassembled WGS sequence"/>
</dbReference>
<gene>
    <name evidence="2" type="ORF">OVN521_LOCUS10280</name>
</gene>
<feature type="region of interest" description="Disordered" evidence="1">
    <location>
        <begin position="215"/>
        <end position="253"/>
    </location>
</feature>